<dbReference type="Gene3D" id="3.30.420.610">
    <property type="entry name" value="LOTUS domain-like"/>
    <property type="match status" value="1"/>
</dbReference>
<sequence length="137" mass="15645">MSRMRPKPDVQKLLKFINNGSNASLQQFNTLAPTKRKITTLLKSNPQGIALEKFSTAYEAEFGEWLKPSVFGYSDIVEMLKTLDDIVDMKFFEFSDQMLLFSKSEESKGKFFGGNVINRIVQVLGILLHIKSNMYPQ</sequence>
<accession>A0A5B7IW00</accession>
<protein>
    <recommendedName>
        <fullName evidence="1">HTH OST-type domain-containing protein</fullName>
    </recommendedName>
</protein>
<organism evidence="2 3">
    <name type="scientific">Portunus trituberculatus</name>
    <name type="common">Swimming crab</name>
    <name type="synonym">Neptunus trituberculatus</name>
    <dbReference type="NCBI Taxonomy" id="210409"/>
    <lineage>
        <taxon>Eukaryota</taxon>
        <taxon>Metazoa</taxon>
        <taxon>Ecdysozoa</taxon>
        <taxon>Arthropoda</taxon>
        <taxon>Crustacea</taxon>
        <taxon>Multicrustacea</taxon>
        <taxon>Malacostraca</taxon>
        <taxon>Eumalacostraca</taxon>
        <taxon>Eucarida</taxon>
        <taxon>Decapoda</taxon>
        <taxon>Pleocyemata</taxon>
        <taxon>Brachyura</taxon>
        <taxon>Eubrachyura</taxon>
        <taxon>Portunoidea</taxon>
        <taxon>Portunidae</taxon>
        <taxon>Portuninae</taxon>
        <taxon>Portunus</taxon>
    </lineage>
</organism>
<dbReference type="InterPro" id="IPR025605">
    <property type="entry name" value="OST-HTH/LOTUS_dom"/>
</dbReference>
<name>A0A5B7IW00_PORTR</name>
<reference evidence="2 3" key="1">
    <citation type="submission" date="2019-05" db="EMBL/GenBank/DDBJ databases">
        <title>Another draft genome of Portunus trituberculatus and its Hox gene families provides insights of decapod evolution.</title>
        <authorList>
            <person name="Jeong J.-H."/>
            <person name="Song I."/>
            <person name="Kim S."/>
            <person name="Choi T."/>
            <person name="Kim D."/>
            <person name="Ryu S."/>
            <person name="Kim W."/>
        </authorList>
    </citation>
    <scope>NUCLEOTIDE SEQUENCE [LARGE SCALE GENOMIC DNA]</scope>
    <source>
        <tissue evidence="2">Muscle</tissue>
    </source>
</reference>
<dbReference type="InterPro" id="IPR041966">
    <property type="entry name" value="LOTUS-like"/>
</dbReference>
<dbReference type="PROSITE" id="PS51644">
    <property type="entry name" value="HTH_OST"/>
    <property type="match status" value="1"/>
</dbReference>
<dbReference type="AlphaFoldDB" id="A0A5B7IW00"/>
<gene>
    <name evidence="2" type="ORF">E2C01_079578</name>
</gene>
<evidence type="ECO:0000313" key="2">
    <source>
        <dbReference type="EMBL" id="MPC84828.1"/>
    </source>
</evidence>
<comment type="caution">
    <text evidence="2">The sequence shown here is derived from an EMBL/GenBank/DDBJ whole genome shotgun (WGS) entry which is preliminary data.</text>
</comment>
<keyword evidence="3" id="KW-1185">Reference proteome</keyword>
<dbReference type="OrthoDB" id="6372126at2759"/>
<dbReference type="Proteomes" id="UP000324222">
    <property type="component" value="Unassembled WGS sequence"/>
</dbReference>
<dbReference type="CDD" id="cd08824">
    <property type="entry name" value="LOTUS"/>
    <property type="match status" value="1"/>
</dbReference>
<proteinExistence type="predicted"/>
<feature type="domain" description="HTH OST-type" evidence="1">
    <location>
        <begin position="30"/>
        <end position="104"/>
    </location>
</feature>
<dbReference type="Pfam" id="PF12872">
    <property type="entry name" value="OST-HTH"/>
    <property type="match status" value="1"/>
</dbReference>
<evidence type="ECO:0000259" key="1">
    <source>
        <dbReference type="PROSITE" id="PS51644"/>
    </source>
</evidence>
<evidence type="ECO:0000313" key="3">
    <source>
        <dbReference type="Proteomes" id="UP000324222"/>
    </source>
</evidence>
<dbReference type="EMBL" id="VSRR010066538">
    <property type="protein sequence ID" value="MPC84828.1"/>
    <property type="molecule type" value="Genomic_DNA"/>
</dbReference>